<keyword evidence="1" id="KW-0805">Transcription regulation</keyword>
<evidence type="ECO:0000256" key="2">
    <source>
        <dbReference type="ARBA" id="ARBA00023125"/>
    </source>
</evidence>
<dbReference type="InterPro" id="IPR001789">
    <property type="entry name" value="Sig_transdc_resp-reg_receiver"/>
</dbReference>
<dbReference type="SUPFAM" id="SSF46689">
    <property type="entry name" value="Homeodomain-like"/>
    <property type="match status" value="2"/>
</dbReference>
<dbReference type="PROSITE" id="PS01124">
    <property type="entry name" value="HTH_ARAC_FAMILY_2"/>
    <property type="match status" value="1"/>
</dbReference>
<evidence type="ECO:0000313" key="8">
    <source>
        <dbReference type="Proteomes" id="UP000198521"/>
    </source>
</evidence>
<dbReference type="Gene3D" id="1.10.10.60">
    <property type="entry name" value="Homeodomain-like"/>
    <property type="match status" value="2"/>
</dbReference>
<dbReference type="PANTHER" id="PTHR43280:SF28">
    <property type="entry name" value="HTH-TYPE TRANSCRIPTIONAL ACTIVATOR RHAS"/>
    <property type="match status" value="1"/>
</dbReference>
<dbReference type="PROSITE" id="PS00041">
    <property type="entry name" value="HTH_ARAC_FAMILY_1"/>
    <property type="match status" value="1"/>
</dbReference>
<evidence type="ECO:0000259" key="5">
    <source>
        <dbReference type="PROSITE" id="PS01124"/>
    </source>
</evidence>
<evidence type="ECO:0000256" key="1">
    <source>
        <dbReference type="ARBA" id="ARBA00023015"/>
    </source>
</evidence>
<dbReference type="PANTHER" id="PTHR43280">
    <property type="entry name" value="ARAC-FAMILY TRANSCRIPTIONAL REGULATOR"/>
    <property type="match status" value="1"/>
</dbReference>
<dbReference type="Proteomes" id="UP000198521">
    <property type="component" value="Unassembled WGS sequence"/>
</dbReference>
<organism evidence="7 8">
    <name type="scientific">Aquimarina amphilecti</name>
    <dbReference type="NCBI Taxonomy" id="1038014"/>
    <lineage>
        <taxon>Bacteria</taxon>
        <taxon>Pseudomonadati</taxon>
        <taxon>Bacteroidota</taxon>
        <taxon>Flavobacteriia</taxon>
        <taxon>Flavobacteriales</taxon>
        <taxon>Flavobacteriaceae</taxon>
        <taxon>Aquimarina</taxon>
    </lineage>
</organism>
<evidence type="ECO:0000313" key="7">
    <source>
        <dbReference type="EMBL" id="SEK38995.1"/>
    </source>
</evidence>
<dbReference type="SMART" id="SM00448">
    <property type="entry name" value="REC"/>
    <property type="match status" value="1"/>
</dbReference>
<feature type="domain" description="HTH araC/xylS-type" evidence="5">
    <location>
        <begin position="145"/>
        <end position="243"/>
    </location>
</feature>
<keyword evidence="2 7" id="KW-0238">DNA-binding</keyword>
<gene>
    <name evidence="7" type="ORF">SAMN04487910_0413</name>
</gene>
<dbReference type="RefSeq" id="WP_091404840.1">
    <property type="nucleotide sequence ID" value="NZ_FOAB01000001.1"/>
</dbReference>
<evidence type="ECO:0000256" key="3">
    <source>
        <dbReference type="ARBA" id="ARBA00023163"/>
    </source>
</evidence>
<evidence type="ECO:0000259" key="6">
    <source>
        <dbReference type="PROSITE" id="PS50110"/>
    </source>
</evidence>
<protein>
    <submittedName>
        <fullName evidence="7">AraC-type DNA-binding protein</fullName>
    </submittedName>
</protein>
<name>A0A1H7GT02_AQUAM</name>
<keyword evidence="4" id="KW-0597">Phosphoprotein</keyword>
<dbReference type="Pfam" id="PF12833">
    <property type="entry name" value="HTH_18"/>
    <property type="match status" value="1"/>
</dbReference>
<dbReference type="Pfam" id="PF00072">
    <property type="entry name" value="Response_reg"/>
    <property type="match status" value="1"/>
</dbReference>
<dbReference type="GO" id="GO:0000160">
    <property type="term" value="P:phosphorelay signal transduction system"/>
    <property type="evidence" value="ECO:0007669"/>
    <property type="project" value="InterPro"/>
</dbReference>
<dbReference type="Gene3D" id="3.40.50.2300">
    <property type="match status" value="1"/>
</dbReference>
<dbReference type="InterPro" id="IPR018062">
    <property type="entry name" value="HTH_AraC-typ_CS"/>
</dbReference>
<accession>A0A1H7GT02</accession>
<keyword evidence="3" id="KW-0804">Transcription</keyword>
<dbReference type="InterPro" id="IPR018060">
    <property type="entry name" value="HTH_AraC"/>
</dbReference>
<dbReference type="EMBL" id="FOAB01000001">
    <property type="protein sequence ID" value="SEK38995.1"/>
    <property type="molecule type" value="Genomic_DNA"/>
</dbReference>
<dbReference type="STRING" id="1038014.SAMN04487910_0413"/>
<feature type="domain" description="Response regulatory" evidence="6">
    <location>
        <begin position="4"/>
        <end position="119"/>
    </location>
</feature>
<proteinExistence type="predicted"/>
<sequence length="247" mass="28446">MSKKILIVEDELIIAADLARILKKNNWNPVATCISADEALEEIELLSPDMVLIDINLRGEKQGTDIANYLLEKDTIPYVFITSLSDKLTLDEVKKTRPMGYIIKPFKPETIISTIEIAFSNHKHRKLDPVRNSETPVSDVPFKLRKVTDHIANNLDKKLVVKELAKMTDWQHHHFIRNFKRYIGSTPYQYILEQKISKAKLLLTETDLPISTIAYDLGFQSHSNFSVTFQKNVGTNAENYRRTFKSR</sequence>
<dbReference type="GO" id="GO:0043565">
    <property type="term" value="F:sequence-specific DNA binding"/>
    <property type="evidence" value="ECO:0007669"/>
    <property type="project" value="InterPro"/>
</dbReference>
<dbReference type="PROSITE" id="PS50110">
    <property type="entry name" value="RESPONSE_REGULATORY"/>
    <property type="match status" value="1"/>
</dbReference>
<evidence type="ECO:0000256" key="4">
    <source>
        <dbReference type="PROSITE-ProRule" id="PRU00169"/>
    </source>
</evidence>
<keyword evidence="8" id="KW-1185">Reference proteome</keyword>
<feature type="modified residue" description="4-aspartylphosphate" evidence="4">
    <location>
        <position position="54"/>
    </location>
</feature>
<dbReference type="InterPro" id="IPR011006">
    <property type="entry name" value="CheY-like_superfamily"/>
</dbReference>
<dbReference type="GO" id="GO:0003700">
    <property type="term" value="F:DNA-binding transcription factor activity"/>
    <property type="evidence" value="ECO:0007669"/>
    <property type="project" value="InterPro"/>
</dbReference>
<reference evidence="7 8" key="1">
    <citation type="submission" date="2016-10" db="EMBL/GenBank/DDBJ databases">
        <authorList>
            <person name="de Groot N.N."/>
        </authorList>
    </citation>
    <scope>NUCLEOTIDE SEQUENCE [LARGE SCALE GENOMIC DNA]</scope>
    <source>
        <strain evidence="7 8">DSM 25232</strain>
    </source>
</reference>
<dbReference type="InterPro" id="IPR009057">
    <property type="entry name" value="Homeodomain-like_sf"/>
</dbReference>
<dbReference type="SUPFAM" id="SSF52172">
    <property type="entry name" value="CheY-like"/>
    <property type="match status" value="1"/>
</dbReference>
<dbReference type="SMART" id="SM00342">
    <property type="entry name" value="HTH_ARAC"/>
    <property type="match status" value="1"/>
</dbReference>
<dbReference type="AlphaFoldDB" id="A0A1H7GT02"/>
<dbReference type="OrthoDB" id="2962330at2"/>
<dbReference type="CDD" id="cd17534">
    <property type="entry name" value="REC_DC-like"/>
    <property type="match status" value="1"/>
</dbReference>